<dbReference type="Pfam" id="PF25063">
    <property type="entry name" value="ARM_TT21_C"/>
    <property type="match status" value="1"/>
</dbReference>
<dbReference type="InterPro" id="IPR056833">
    <property type="entry name" value="ARM_TT21_N"/>
</dbReference>
<dbReference type="Pfam" id="PF25062">
    <property type="entry name" value="ARM_TT21_N"/>
    <property type="match status" value="1"/>
</dbReference>
<dbReference type="InterPro" id="IPR056834">
    <property type="entry name" value="ARM_TT21_C"/>
</dbReference>
<dbReference type="GO" id="GO:0005929">
    <property type="term" value="C:cilium"/>
    <property type="evidence" value="ECO:0007669"/>
    <property type="project" value="GOC"/>
</dbReference>
<dbReference type="Gene3D" id="1.25.40.10">
    <property type="entry name" value="Tetratricopeptide repeat domain"/>
    <property type="match status" value="5"/>
</dbReference>
<feature type="repeat" description="TPR" evidence="4">
    <location>
        <begin position="721"/>
        <end position="754"/>
    </location>
</feature>
<evidence type="ECO:0000256" key="3">
    <source>
        <dbReference type="ARBA" id="ARBA00022803"/>
    </source>
</evidence>
<accession>A0A8C5WDM5</accession>
<dbReference type="GO" id="GO:0061512">
    <property type="term" value="P:protein localization to cilium"/>
    <property type="evidence" value="ECO:0007669"/>
    <property type="project" value="TreeGrafter"/>
</dbReference>
<gene>
    <name evidence="10" type="primary">TTC21A</name>
</gene>
<evidence type="ECO:0000313" key="10">
    <source>
        <dbReference type="Ensembl" id="ENSLLEP00000030397.1"/>
    </source>
</evidence>
<dbReference type="InterPro" id="IPR019734">
    <property type="entry name" value="TPR_rpt"/>
</dbReference>
<evidence type="ECO:0000256" key="1">
    <source>
        <dbReference type="ARBA" id="ARBA00010935"/>
    </source>
</evidence>
<dbReference type="FunFam" id="1.25.40.10:FF:000377">
    <property type="entry name" value="Tetratricopeptide repeat domain 21B"/>
    <property type="match status" value="1"/>
</dbReference>
<dbReference type="SUPFAM" id="SSF81901">
    <property type="entry name" value="HCP-like"/>
    <property type="match status" value="1"/>
</dbReference>
<feature type="domain" description="Tetratricopeptide repeat protein 21A/21B second ARM" evidence="5">
    <location>
        <begin position="271"/>
        <end position="542"/>
    </location>
</feature>
<feature type="domain" description="Tetratricopeptide repeat protein 21A/21B N-terminal ARM repeat" evidence="6">
    <location>
        <begin position="16"/>
        <end position="234"/>
    </location>
</feature>
<dbReference type="FunFam" id="1.25.40.10:FF:000279">
    <property type="entry name" value="Tetratricopeptide repeat domain 21A"/>
    <property type="match status" value="1"/>
</dbReference>
<feature type="repeat" description="TPR" evidence="4">
    <location>
        <begin position="882"/>
        <end position="915"/>
    </location>
</feature>
<feature type="domain" description="Tetratricopeptide repeat protein 21A/21B fifth ARM repeats" evidence="8">
    <location>
        <begin position="950"/>
        <end position="1066"/>
    </location>
</feature>
<dbReference type="PANTHER" id="PTHR14699:SF2">
    <property type="entry name" value="TETRATRICOPEPTIDE REPEAT PROTEIN 21A"/>
    <property type="match status" value="1"/>
</dbReference>
<evidence type="ECO:0000313" key="11">
    <source>
        <dbReference type="Proteomes" id="UP000694569"/>
    </source>
</evidence>
<dbReference type="InterPro" id="IPR056836">
    <property type="entry name" value="ARM_TT21_4th"/>
</dbReference>
<reference evidence="10" key="1">
    <citation type="submission" date="2025-08" db="UniProtKB">
        <authorList>
            <consortium name="Ensembl"/>
        </authorList>
    </citation>
    <scope>IDENTIFICATION</scope>
</reference>
<comment type="similarity">
    <text evidence="1">Belongs to the TTC21 family.</text>
</comment>
<protein>
    <submittedName>
        <fullName evidence="10">Tetratricopeptide repeat domain 21A</fullName>
    </submittedName>
</protein>
<evidence type="ECO:0000256" key="2">
    <source>
        <dbReference type="ARBA" id="ARBA00022737"/>
    </source>
</evidence>
<dbReference type="InterPro" id="IPR056835">
    <property type="entry name" value="ARM_TT21_5th"/>
</dbReference>
<reference evidence="10" key="2">
    <citation type="submission" date="2025-09" db="UniProtKB">
        <authorList>
            <consortium name="Ensembl"/>
        </authorList>
    </citation>
    <scope>IDENTIFICATION</scope>
</reference>
<sequence length="1314" mass="148536">MSGAEPHVMAGIIMLCYDRYYRHVQNLAKEALRKHSNDPVLQFFQAFGVLMEDRVQEAIRHLECLKDVPETSLCATMALIYAHKKSDSFDHDAVSELESKMKECRRTAGAAALYSAGLLLWLLGRGDKAQEYIDRMLKLSNRSKEGLVLKGWLHLTSAKKTPASKCMKYFDEGVQGNTDIFGMMGKTTCFMMEQNYSQGLEQINQIIVNFPQFIPAHTLKMKLSLAQQDWDQTVEMAQRILMKDPTNIDALQILSIYCLVKEGDLEKASTHVKDLIISLESVEPRNPALHCEKILVISSLCGRHQQLLQQLAAFTERIFRMAPAHAELATELANQLMRQGNVKEAADWYSIAVKADGGHAEAMIGIIWCQILQEQLEDAAMQLDFLREVQQSIGRSKEMCYVEAIMASRKEMGENAITNLLNEALQSHFSAMQGLALGAEYFQKLNPSFIVKVVKEYLALCPKEPKPEGKPVSPVLKQVVSALTPVLSSAPALMEPLYYMAQAKYLAGNLAGALANLQRCISVDATSADVHLLMAQIYYAQGLFTECLQCLETGVSHNFQVQEHPLYHLMKARVLKKKGKLAEAAITLKMTMKLPEMKRGAAKRGTPFILTTSERVSVFLELAETLQLNNEQHEATKVMQDAIHEFRGTPEEVRIVISNANLALSKGGADTALSMLREITPDQPYYIQVKEKMAEIYLHMRKDKKLYIGCFRELCDQFPGPHSSLLLGDAYMNIQEPEKALEVYNQAQRKNPGDASLVGRIGQALVRTHQYKKAINYYEAAQGISGQDSLCCDLADLLCKLRNYTKAEKVLKQSLDHQPASDLSSMMKDVKCLMLLAKAYRSFKEGELVDTLNKALDIQVRVLKRAPLEQPDIVIEQKQLASRICVQLAEHHVELKDYEKALKCYKEAMVYTETNRAVMLELSHLYLKMNDLDSCEGQCEGLLQDPHYKEAAAMMMADILFRKQDYTKSIELFQQVLEKSPDNFAVLSKLIDLLRRNGKLNEAPAYLDVSSAKASRTALEPGYNYCKGLYCWHIGQPNEALVFFNKARRDNEWGQGAISNMIQICLNPDNELLGGEVFENLEDEKSPSEEVIESERRAVRTAEKLLKEFHPRSPQAQNQMSMLKSYCLMATKDKSNVEAALATFTEMATAEKESAASLLAVAQAYMILKQTPRARNHLKRLAKFNWSLEEADDLEKSWLLLADIYIKSGKYDIATELLKRCLVYNKSCSKAYEYLGFIMEKEQSYKDAAENYKEAWTYSSQSSPSIGFRLAFNYLKNKKYTDAIDICHKVLKDHPTYPKIRREILEKAQASLKL</sequence>
<dbReference type="Pfam" id="PF25058">
    <property type="entry name" value="ARM_TT21"/>
    <property type="match status" value="1"/>
</dbReference>
<feature type="domain" description="Tetratricopeptide repeat protein 21A/21B C-terminal ARM" evidence="7">
    <location>
        <begin position="1101"/>
        <end position="1309"/>
    </location>
</feature>
<dbReference type="GO" id="GO:0035721">
    <property type="term" value="P:intraciliary retrograde transport"/>
    <property type="evidence" value="ECO:0007669"/>
    <property type="project" value="TreeGrafter"/>
</dbReference>
<dbReference type="Pfam" id="PF25068">
    <property type="entry name" value="ARM_TT21_4th"/>
    <property type="match status" value="1"/>
</dbReference>
<dbReference type="FunFam" id="1.25.40.10:FF:000342">
    <property type="entry name" value="Tetratricopeptide repeat domain 21A"/>
    <property type="match status" value="1"/>
</dbReference>
<dbReference type="Pfam" id="PF25060">
    <property type="entry name" value="ARM_TT21_2nd"/>
    <property type="match status" value="1"/>
</dbReference>
<dbReference type="InterPro" id="IPR056832">
    <property type="entry name" value="ARM_TT21_2nd"/>
</dbReference>
<dbReference type="Pfam" id="PF13176">
    <property type="entry name" value="TPR_7"/>
    <property type="match status" value="1"/>
</dbReference>
<dbReference type="Pfam" id="PF25064">
    <property type="entry name" value="ARM_TT21_5th"/>
    <property type="match status" value="1"/>
</dbReference>
<dbReference type="GO" id="GO:0030991">
    <property type="term" value="C:intraciliary transport particle A"/>
    <property type="evidence" value="ECO:0007669"/>
    <property type="project" value="TreeGrafter"/>
</dbReference>
<evidence type="ECO:0000256" key="4">
    <source>
        <dbReference type="PROSITE-ProRule" id="PRU00339"/>
    </source>
</evidence>
<dbReference type="SUPFAM" id="SSF48452">
    <property type="entry name" value="TPR-like"/>
    <property type="match status" value="4"/>
</dbReference>
<name>A0A8C5WDM5_9ANUR</name>
<keyword evidence="2" id="KW-0677">Repeat</keyword>
<proteinExistence type="inferred from homology"/>
<evidence type="ECO:0000259" key="9">
    <source>
        <dbReference type="Pfam" id="PF25068"/>
    </source>
</evidence>
<dbReference type="InterPro" id="IPR011990">
    <property type="entry name" value="TPR-like_helical_dom_sf"/>
</dbReference>
<dbReference type="FunFam" id="1.25.40.10:FF:000245">
    <property type="entry name" value="Tetratricopeptide repeat domain 21B"/>
    <property type="match status" value="1"/>
</dbReference>
<evidence type="ECO:0000259" key="5">
    <source>
        <dbReference type="Pfam" id="PF25060"/>
    </source>
</evidence>
<evidence type="ECO:0000259" key="7">
    <source>
        <dbReference type="Pfam" id="PF25063"/>
    </source>
</evidence>
<dbReference type="InterPro" id="IPR040364">
    <property type="entry name" value="TTC21A/TTC21B"/>
</dbReference>
<dbReference type="PROSITE" id="PS50005">
    <property type="entry name" value="TPR"/>
    <property type="match status" value="3"/>
</dbReference>
<dbReference type="OrthoDB" id="10259630at2759"/>
<evidence type="ECO:0000259" key="8">
    <source>
        <dbReference type="Pfam" id="PF25064"/>
    </source>
</evidence>
<dbReference type="Ensembl" id="ENSLLET00000031565.1">
    <property type="protein sequence ID" value="ENSLLEP00000030397.1"/>
    <property type="gene ID" value="ENSLLEG00000019215.1"/>
</dbReference>
<dbReference type="PANTHER" id="PTHR14699">
    <property type="entry name" value="STI2 PROTEIN-RELATED"/>
    <property type="match status" value="1"/>
</dbReference>
<evidence type="ECO:0000259" key="6">
    <source>
        <dbReference type="Pfam" id="PF25062"/>
    </source>
</evidence>
<dbReference type="GeneTree" id="ENSGT00390000005979"/>
<feature type="domain" description="Tetratricopeptide repeat protein 21A/21B fourth ARM" evidence="9">
    <location>
        <begin position="757"/>
        <end position="909"/>
    </location>
</feature>
<organism evidence="10 11">
    <name type="scientific">Leptobrachium leishanense</name>
    <name type="common">Leishan spiny toad</name>
    <dbReference type="NCBI Taxonomy" id="445787"/>
    <lineage>
        <taxon>Eukaryota</taxon>
        <taxon>Metazoa</taxon>
        <taxon>Chordata</taxon>
        <taxon>Craniata</taxon>
        <taxon>Vertebrata</taxon>
        <taxon>Euteleostomi</taxon>
        <taxon>Amphibia</taxon>
        <taxon>Batrachia</taxon>
        <taxon>Anura</taxon>
        <taxon>Pelobatoidea</taxon>
        <taxon>Megophryidae</taxon>
        <taxon>Leptobrachium</taxon>
    </lineage>
</organism>
<keyword evidence="3 4" id="KW-0802">TPR repeat</keyword>
<feature type="repeat" description="TPR" evidence="4">
    <location>
        <begin position="950"/>
        <end position="983"/>
    </location>
</feature>
<keyword evidence="11" id="KW-1185">Reference proteome</keyword>
<dbReference type="Proteomes" id="UP000694569">
    <property type="component" value="Unplaced"/>
</dbReference>
<dbReference type="SMART" id="SM00028">
    <property type="entry name" value="TPR"/>
    <property type="match status" value="15"/>
</dbReference>